<dbReference type="AlphaFoldDB" id="A0A2T0TSG8"/>
<protein>
    <submittedName>
        <fullName evidence="2">Uncharacterized protein</fullName>
    </submittedName>
</protein>
<comment type="caution">
    <text evidence="2">The sequence shown here is derived from an EMBL/GenBank/DDBJ whole genome shotgun (WGS) entry which is preliminary data.</text>
</comment>
<feature type="compositionally biased region" description="Basic and acidic residues" evidence="1">
    <location>
        <begin position="41"/>
        <end position="65"/>
    </location>
</feature>
<dbReference type="Proteomes" id="UP000238034">
    <property type="component" value="Unassembled WGS sequence"/>
</dbReference>
<evidence type="ECO:0000313" key="3">
    <source>
        <dbReference type="Proteomes" id="UP000238034"/>
    </source>
</evidence>
<proteinExistence type="predicted"/>
<evidence type="ECO:0000256" key="1">
    <source>
        <dbReference type="SAM" id="MobiDB-lite"/>
    </source>
</evidence>
<gene>
    <name evidence="2" type="ORF">B0I27_11460</name>
</gene>
<feature type="region of interest" description="Disordered" evidence="1">
    <location>
        <begin position="1"/>
        <end position="65"/>
    </location>
</feature>
<accession>A0A2T0TSG8</accession>
<keyword evidence="3" id="KW-1185">Reference proteome</keyword>
<reference evidence="2 3" key="1">
    <citation type="submission" date="2018-03" db="EMBL/GenBank/DDBJ databases">
        <title>Genomic Encyclopedia of Type Strains, Phase III (KMG-III): the genomes of soil and plant-associated and newly described type strains.</title>
        <authorList>
            <person name="Whitman W."/>
        </authorList>
    </citation>
    <scope>NUCLEOTIDE SEQUENCE [LARGE SCALE GENOMIC DNA]</scope>
    <source>
        <strain evidence="2 3">CGMCC 1.9313</strain>
    </source>
</reference>
<name>A0A2T0TSG8_9SPHI</name>
<dbReference type="EMBL" id="PVTH01000014">
    <property type="protein sequence ID" value="PRY48601.1"/>
    <property type="molecule type" value="Genomic_DNA"/>
</dbReference>
<evidence type="ECO:0000313" key="2">
    <source>
        <dbReference type="EMBL" id="PRY48601.1"/>
    </source>
</evidence>
<feature type="compositionally biased region" description="Polar residues" evidence="1">
    <location>
        <begin position="1"/>
        <end position="15"/>
    </location>
</feature>
<sequence length="65" mass="7167">MNNNELPEENTGSEGSRNDTADTGDDTIGENTELTPLAQEILKDEDEHVEAKKNSEDKDFSEKNG</sequence>
<organism evidence="2 3">
    <name type="scientific">Arcticibacter pallidicorallinus</name>
    <dbReference type="NCBI Taxonomy" id="1259464"/>
    <lineage>
        <taxon>Bacteria</taxon>
        <taxon>Pseudomonadati</taxon>
        <taxon>Bacteroidota</taxon>
        <taxon>Sphingobacteriia</taxon>
        <taxon>Sphingobacteriales</taxon>
        <taxon>Sphingobacteriaceae</taxon>
        <taxon>Arcticibacter</taxon>
    </lineage>
</organism>